<sequence length="66" mass="6798">MADPFLSPRAAALALLNSGGTFTRKAGSFLGQLVVDPTPLTDKQADWLGTLLNRAGFPPLADGGEA</sequence>
<comment type="caution">
    <text evidence="1">The sequence shown here is derived from an EMBL/GenBank/DDBJ whole genome shotgun (WGS) entry which is preliminary data.</text>
</comment>
<keyword evidence="2" id="KW-1185">Reference proteome</keyword>
<dbReference type="Proteomes" id="UP000528945">
    <property type="component" value="Unassembled WGS sequence"/>
</dbReference>
<dbReference type="RefSeq" id="WP_147035419.1">
    <property type="nucleotide sequence ID" value="NZ_JACIDB010000001.1"/>
</dbReference>
<reference evidence="1 2" key="1">
    <citation type="submission" date="2020-08" db="EMBL/GenBank/DDBJ databases">
        <title>Genomic Encyclopedia of Type Strains, Phase IV (KMG-IV): sequencing the most valuable type-strain genomes for metagenomic binning, comparative biology and taxonomic classification.</title>
        <authorList>
            <person name="Goeker M."/>
        </authorList>
    </citation>
    <scope>NUCLEOTIDE SEQUENCE [LARGE SCALE GENOMIC DNA]</scope>
    <source>
        <strain evidence="1 2">DSM 15581</strain>
    </source>
</reference>
<dbReference type="AlphaFoldDB" id="A0AAW3TTD4"/>
<proteinExistence type="predicted"/>
<name>A0AAW3TTD4_9SPHN</name>
<gene>
    <name evidence="1" type="ORF">GGR47_001065</name>
</gene>
<evidence type="ECO:0000313" key="1">
    <source>
        <dbReference type="EMBL" id="MBB3874849.1"/>
    </source>
</evidence>
<accession>A0AAW3TTD4</accession>
<dbReference type="EMBL" id="JACIDB010000001">
    <property type="protein sequence ID" value="MBB3874849.1"/>
    <property type="molecule type" value="Genomic_DNA"/>
</dbReference>
<protein>
    <submittedName>
        <fullName evidence="1">Uncharacterized protein</fullName>
    </submittedName>
</protein>
<evidence type="ECO:0000313" key="2">
    <source>
        <dbReference type="Proteomes" id="UP000528945"/>
    </source>
</evidence>
<organism evidence="1 2">
    <name type="scientific">Sphingomonas aquatilis</name>
    <dbReference type="NCBI Taxonomy" id="93063"/>
    <lineage>
        <taxon>Bacteria</taxon>
        <taxon>Pseudomonadati</taxon>
        <taxon>Pseudomonadota</taxon>
        <taxon>Alphaproteobacteria</taxon>
        <taxon>Sphingomonadales</taxon>
        <taxon>Sphingomonadaceae</taxon>
        <taxon>Sphingomonas</taxon>
    </lineage>
</organism>